<protein>
    <submittedName>
        <fullName evidence="1">Uncharacterized protein</fullName>
    </submittedName>
</protein>
<dbReference type="STRING" id="28125.HMPREF3202_01224"/>
<reference evidence="1 2" key="1">
    <citation type="submission" date="2016-02" db="EMBL/GenBank/DDBJ databases">
        <authorList>
            <person name="Wen L."/>
            <person name="He K."/>
            <person name="Yang H."/>
        </authorList>
    </citation>
    <scope>NUCLEOTIDE SEQUENCE [LARGE SCALE GENOMIC DNA]</scope>
    <source>
        <strain evidence="1 2">GED7880</strain>
    </source>
</reference>
<evidence type="ECO:0000313" key="2">
    <source>
        <dbReference type="Proteomes" id="UP000070093"/>
    </source>
</evidence>
<proteinExistence type="predicted"/>
<evidence type="ECO:0000313" key="1">
    <source>
        <dbReference type="EMBL" id="KXO17316.1"/>
    </source>
</evidence>
<dbReference type="EMBL" id="LTAG01000050">
    <property type="protein sequence ID" value="KXO17316.1"/>
    <property type="molecule type" value="Genomic_DNA"/>
</dbReference>
<dbReference type="AlphaFoldDB" id="A0A137SXV6"/>
<accession>A0A137SXV6</accession>
<organism evidence="1 2">
    <name type="scientific">Prevotella bivia</name>
    <dbReference type="NCBI Taxonomy" id="28125"/>
    <lineage>
        <taxon>Bacteria</taxon>
        <taxon>Pseudomonadati</taxon>
        <taxon>Bacteroidota</taxon>
        <taxon>Bacteroidia</taxon>
        <taxon>Bacteroidales</taxon>
        <taxon>Prevotellaceae</taxon>
        <taxon>Prevotella</taxon>
    </lineage>
</organism>
<gene>
    <name evidence="1" type="ORF">HMPREF3202_01224</name>
</gene>
<comment type="caution">
    <text evidence="1">The sequence shown here is derived from an EMBL/GenBank/DDBJ whole genome shotgun (WGS) entry which is preliminary data.</text>
</comment>
<sequence>MPIFQPYTNAKTKHDLLRLKRLCFTLQKVTFCTVKDNLL</sequence>
<dbReference type="PATRIC" id="fig|28125.4.peg.1215"/>
<name>A0A137SXV6_9BACT</name>
<dbReference type="Proteomes" id="UP000070093">
    <property type="component" value="Unassembled WGS sequence"/>
</dbReference>